<dbReference type="GO" id="GO:0016433">
    <property type="term" value="F:rRNA (adenine) methyltransferase activity"/>
    <property type="evidence" value="ECO:0007669"/>
    <property type="project" value="TreeGrafter"/>
</dbReference>
<dbReference type="PANTHER" id="PTHR12787:SF0">
    <property type="entry name" value="RIBOSOMAL RNA-PROCESSING PROTEIN 8"/>
    <property type="match status" value="1"/>
</dbReference>
<evidence type="ECO:0000256" key="7">
    <source>
        <dbReference type="ARBA" id="ARBA00023242"/>
    </source>
</evidence>
<evidence type="ECO:0000256" key="6">
    <source>
        <dbReference type="ARBA" id="ARBA00022691"/>
    </source>
</evidence>
<dbReference type="Proteomes" id="UP000282582">
    <property type="component" value="Unassembled WGS sequence"/>
</dbReference>
<feature type="compositionally biased region" description="Basic and acidic residues" evidence="10">
    <location>
        <begin position="115"/>
        <end position="126"/>
    </location>
</feature>
<evidence type="ECO:0000256" key="8">
    <source>
        <dbReference type="ARBA" id="ARBA00076672"/>
    </source>
</evidence>
<evidence type="ECO:0000313" key="18">
    <source>
        <dbReference type="Proteomes" id="UP000282582"/>
    </source>
</evidence>
<reference evidence="15 16" key="1">
    <citation type="journal article" date="2018" name="BMC Genomics">
        <title>Genomic evidence for intraspecific hybridization in a clonal and extremely halotolerant yeast.</title>
        <authorList>
            <person name="Gostincar C."/>
            <person name="Stajich J.E."/>
            <person name="Zupancic J."/>
            <person name="Zalar P."/>
            <person name="Gunde-Cimerman N."/>
        </authorList>
    </citation>
    <scope>NUCLEOTIDE SEQUENCE [LARGE SCALE GENOMIC DNA]</scope>
    <source>
        <strain evidence="14 16">EXF-6651</strain>
        <strain evidence="12 18">EXF-6654</strain>
        <strain evidence="11 17">EXF-6656</strain>
        <strain evidence="13 15">EXF-6669</strain>
    </source>
</reference>
<feature type="compositionally biased region" description="Basic residues" evidence="10">
    <location>
        <begin position="175"/>
        <end position="184"/>
    </location>
</feature>
<dbReference type="InterPro" id="IPR007823">
    <property type="entry name" value="RRP8"/>
</dbReference>
<evidence type="ECO:0000313" key="14">
    <source>
        <dbReference type="EMBL" id="RMY33219.1"/>
    </source>
</evidence>
<comment type="function">
    <text evidence="9">S-adenosyl-L-methionine-dependent methyltransferase that specifically methylates the N(1) position of adenine in helix 25.1 in 25S rRNA. Required both for ribosomal 40S and 60S subunits biogenesis. Required for efficient pre-rRNA cleavage at site A2.</text>
</comment>
<dbReference type="Proteomes" id="UP000281245">
    <property type="component" value="Unassembled WGS sequence"/>
</dbReference>
<dbReference type="EMBL" id="QWIJ01001818">
    <property type="protein sequence ID" value="RMX73433.1"/>
    <property type="molecule type" value="Genomic_DNA"/>
</dbReference>
<dbReference type="GO" id="GO:0042273">
    <property type="term" value="P:ribosomal large subunit biogenesis"/>
    <property type="evidence" value="ECO:0007669"/>
    <property type="project" value="TreeGrafter"/>
</dbReference>
<dbReference type="GO" id="GO:0005730">
    <property type="term" value="C:nucleolus"/>
    <property type="evidence" value="ECO:0007669"/>
    <property type="project" value="UniProtKB-SubCell"/>
</dbReference>
<comment type="similarity">
    <text evidence="2 9">Belongs to the methyltransferase superfamily. RRP8 family.</text>
</comment>
<feature type="compositionally biased region" description="Basic and acidic residues" evidence="10">
    <location>
        <begin position="151"/>
        <end position="174"/>
    </location>
</feature>
<evidence type="ECO:0000313" key="11">
    <source>
        <dbReference type="EMBL" id="RMX73433.1"/>
    </source>
</evidence>
<dbReference type="FunFam" id="1.10.10.2150:FF:000001">
    <property type="entry name" value="Ribosomal RNA-processing protein 8"/>
    <property type="match status" value="1"/>
</dbReference>
<evidence type="ECO:0000313" key="12">
    <source>
        <dbReference type="EMBL" id="RMY00507.1"/>
    </source>
</evidence>
<evidence type="ECO:0000256" key="9">
    <source>
        <dbReference type="RuleBase" id="RU365074"/>
    </source>
</evidence>
<comment type="subcellular location">
    <subcellularLocation>
        <location evidence="1 9">Nucleus</location>
        <location evidence="1 9">Nucleolus</location>
    </subcellularLocation>
</comment>
<keyword evidence="3 9" id="KW-0698">rRNA processing</keyword>
<dbReference type="OrthoDB" id="10258825at2759"/>
<gene>
    <name evidence="14" type="ORF">D0866_06067</name>
    <name evidence="13" type="ORF">D0867_09516</name>
    <name evidence="12" type="ORF">D0868_08967</name>
    <name evidence="11" type="ORF">D0869_13610</name>
</gene>
<feature type="region of interest" description="Disordered" evidence="10">
    <location>
        <begin position="78"/>
        <end position="221"/>
    </location>
</feature>
<evidence type="ECO:0000256" key="3">
    <source>
        <dbReference type="ARBA" id="ARBA00022552"/>
    </source>
</evidence>
<keyword evidence="4 9" id="KW-0489">Methyltransferase</keyword>
<evidence type="ECO:0000313" key="16">
    <source>
        <dbReference type="Proteomes" id="UP000276864"/>
    </source>
</evidence>
<sequence>MDPWTRVGVNLAIPKSDAPEAPDAGWTFQFWCFATVNFFEFPFRFLSITTAFYHNIADMFAVKGWSVDTASLKPQTEPFKNAKAVTQDGEEKQNRKRKRGDGQNQQQNEDVGQMWEKHVEGKDPAKSKKAAKKEQKKQKVDQAQGGAEQQKSGEDAQTKTKKEGETGEGAEKAGKKNKKDKKKQQQQQQEGQKGGEATTNGDASGKAADTAPPPVPPLPAKAKLTPMQAAMRQKLVSARFRHLNETLYTAPSDTALELFDQNPEMFEDYHSGFRQQVAVWPENPVDNFIETIRTRGKVKPSKLKDKKGKGEPAADQAGAVAPLPRTHGTSIIADLGCGDARLAHTLTSSNDISKFNLRIHSYDLQSPSKLVTKADISNLPLPDNSADVAIFCLALMGTNWISFIEEAYRILHWKGELWVAEIKSRFGRVGRAGKPVEHSVGGKKKQAAMKKAQEAKAKEAEEVDEQALLRTEVDGVETKQEETDVSSFVDVLRRRGFVLKDGEKSVDLGNKMFVKMEFIKAAPPTKGKGVPAEGTKPADKQGPMKKKFVEESNDDVATEDETKTLKPCLYKIR</sequence>
<evidence type="ECO:0000313" key="15">
    <source>
        <dbReference type="Proteomes" id="UP000271337"/>
    </source>
</evidence>
<dbReference type="EMBL" id="QWIM01000559">
    <property type="protein sequence ID" value="RMY33219.1"/>
    <property type="molecule type" value="Genomic_DNA"/>
</dbReference>
<dbReference type="Proteomes" id="UP000276864">
    <property type="component" value="Unassembled WGS sequence"/>
</dbReference>
<name>A0A3M6YW15_HORWE</name>
<evidence type="ECO:0000256" key="1">
    <source>
        <dbReference type="ARBA" id="ARBA00004604"/>
    </source>
</evidence>
<dbReference type="Proteomes" id="UP000271337">
    <property type="component" value="Unassembled WGS sequence"/>
</dbReference>
<dbReference type="InterPro" id="IPR029063">
    <property type="entry name" value="SAM-dependent_MTases_sf"/>
</dbReference>
<evidence type="ECO:0000256" key="10">
    <source>
        <dbReference type="SAM" id="MobiDB-lite"/>
    </source>
</evidence>
<dbReference type="PANTHER" id="PTHR12787">
    <property type="entry name" value="RIBOSOMAL RNA-PROCESSING PROTEIN 8"/>
    <property type="match status" value="1"/>
</dbReference>
<comment type="caution">
    <text evidence="13">The sequence shown here is derived from an EMBL/GenBank/DDBJ whole genome shotgun (WGS) entry which is preliminary data.</text>
</comment>
<feature type="compositionally biased region" description="Basic residues" evidence="10">
    <location>
        <begin position="127"/>
        <end position="136"/>
    </location>
</feature>
<evidence type="ECO:0000256" key="5">
    <source>
        <dbReference type="ARBA" id="ARBA00022679"/>
    </source>
</evidence>
<feature type="region of interest" description="Disordered" evidence="10">
    <location>
        <begin position="298"/>
        <end position="318"/>
    </location>
</feature>
<dbReference type="AlphaFoldDB" id="A0A3M6YW15"/>
<dbReference type="CDD" id="cd02440">
    <property type="entry name" value="AdoMet_MTases"/>
    <property type="match status" value="1"/>
</dbReference>
<dbReference type="Gene3D" id="3.40.50.150">
    <property type="entry name" value="Vaccinia Virus protein VP39"/>
    <property type="match status" value="1"/>
</dbReference>
<evidence type="ECO:0000313" key="17">
    <source>
        <dbReference type="Proteomes" id="UP000281245"/>
    </source>
</evidence>
<keyword evidence="5 9" id="KW-0808">Transferase</keyword>
<dbReference type="InterPro" id="IPR042036">
    <property type="entry name" value="RRP8_N"/>
</dbReference>
<dbReference type="Gene3D" id="1.10.10.2150">
    <property type="entry name" value="Ribosomal RNA-processing protein 8, N-terminal domain"/>
    <property type="match status" value="1"/>
</dbReference>
<keyword evidence="7 9" id="KW-0539">Nucleus</keyword>
<dbReference type="SUPFAM" id="SSF53335">
    <property type="entry name" value="S-adenosyl-L-methionine-dependent methyltransferases"/>
    <property type="match status" value="1"/>
</dbReference>
<dbReference type="Pfam" id="PF05148">
    <property type="entry name" value="Methyltransf_8"/>
    <property type="match status" value="1"/>
</dbReference>
<dbReference type="EMBL" id="QWIL01001158">
    <property type="protein sequence ID" value="RMY06941.1"/>
    <property type="molecule type" value="Genomic_DNA"/>
</dbReference>
<feature type="compositionally biased region" description="Basic residues" evidence="10">
    <location>
        <begin position="298"/>
        <end position="307"/>
    </location>
</feature>
<dbReference type="EMBL" id="QWIK01000830">
    <property type="protein sequence ID" value="RMY00507.1"/>
    <property type="molecule type" value="Genomic_DNA"/>
</dbReference>
<accession>A0A3M6YW15</accession>
<proteinExistence type="inferred from homology"/>
<feature type="region of interest" description="Disordered" evidence="10">
    <location>
        <begin position="524"/>
        <end position="560"/>
    </location>
</feature>
<evidence type="ECO:0000313" key="13">
    <source>
        <dbReference type="EMBL" id="RMY06941.1"/>
    </source>
</evidence>
<keyword evidence="6 9" id="KW-0949">S-adenosyl-L-methionine</keyword>
<protein>
    <recommendedName>
        <fullName evidence="8 9">Ribosomal RNA-processing protein 8</fullName>
        <ecNumber evidence="9">2.1.1.-</ecNumber>
    </recommendedName>
</protein>
<organism evidence="13 15">
    <name type="scientific">Hortaea werneckii</name>
    <name type="common">Black yeast</name>
    <name type="synonym">Cladosporium werneckii</name>
    <dbReference type="NCBI Taxonomy" id="91943"/>
    <lineage>
        <taxon>Eukaryota</taxon>
        <taxon>Fungi</taxon>
        <taxon>Dikarya</taxon>
        <taxon>Ascomycota</taxon>
        <taxon>Pezizomycotina</taxon>
        <taxon>Dothideomycetes</taxon>
        <taxon>Dothideomycetidae</taxon>
        <taxon>Mycosphaerellales</taxon>
        <taxon>Teratosphaeriaceae</taxon>
        <taxon>Hortaea</taxon>
    </lineage>
</organism>
<dbReference type="EC" id="2.1.1.-" evidence="9"/>
<evidence type="ECO:0000256" key="2">
    <source>
        <dbReference type="ARBA" id="ARBA00006301"/>
    </source>
</evidence>
<feature type="compositionally biased region" description="Low complexity" evidence="10">
    <location>
        <begin position="185"/>
        <end position="199"/>
    </location>
</feature>
<evidence type="ECO:0000256" key="4">
    <source>
        <dbReference type="ARBA" id="ARBA00022603"/>
    </source>
</evidence>